<gene>
    <name evidence="1" type="ORF">J2S63_000362</name>
</gene>
<evidence type="ECO:0000313" key="2">
    <source>
        <dbReference type="Proteomes" id="UP001183648"/>
    </source>
</evidence>
<protein>
    <recommendedName>
        <fullName evidence="3">MarR family transcriptional regulator</fullName>
    </recommendedName>
</protein>
<dbReference type="Proteomes" id="UP001183648">
    <property type="component" value="Unassembled WGS sequence"/>
</dbReference>
<sequence length="39" mass="4501">MRPAAERHSRVPTPLTDEQRRHLDVLLARLVASLAVLRR</sequence>
<organism evidence="1 2">
    <name type="scientific">Nocardioides marmoribigeumensis</name>
    <dbReference type="NCBI Taxonomy" id="433649"/>
    <lineage>
        <taxon>Bacteria</taxon>
        <taxon>Bacillati</taxon>
        <taxon>Actinomycetota</taxon>
        <taxon>Actinomycetes</taxon>
        <taxon>Propionibacteriales</taxon>
        <taxon>Nocardioidaceae</taxon>
        <taxon>Nocardioides</taxon>
    </lineage>
</organism>
<keyword evidence="2" id="KW-1185">Reference proteome</keyword>
<evidence type="ECO:0008006" key="3">
    <source>
        <dbReference type="Google" id="ProtNLM"/>
    </source>
</evidence>
<evidence type="ECO:0000313" key="1">
    <source>
        <dbReference type="EMBL" id="MDR7360809.1"/>
    </source>
</evidence>
<proteinExistence type="predicted"/>
<reference evidence="1 2" key="1">
    <citation type="submission" date="2023-07" db="EMBL/GenBank/DDBJ databases">
        <title>Sequencing the genomes of 1000 actinobacteria strains.</title>
        <authorList>
            <person name="Klenk H.-P."/>
        </authorList>
    </citation>
    <scope>NUCLEOTIDE SEQUENCE [LARGE SCALE GENOMIC DNA]</scope>
    <source>
        <strain evidence="1 2">DSM 19426</strain>
    </source>
</reference>
<name>A0ABU2BS51_9ACTN</name>
<accession>A0ABU2BS51</accession>
<comment type="caution">
    <text evidence="1">The sequence shown here is derived from an EMBL/GenBank/DDBJ whole genome shotgun (WGS) entry which is preliminary data.</text>
</comment>
<dbReference type="EMBL" id="JAVDYG010000001">
    <property type="protein sequence ID" value="MDR7360809.1"/>
    <property type="molecule type" value="Genomic_DNA"/>
</dbReference>